<evidence type="ECO:0000256" key="2">
    <source>
        <dbReference type="SAM" id="Phobius"/>
    </source>
</evidence>
<feature type="transmembrane region" description="Helical" evidence="2">
    <location>
        <begin position="28"/>
        <end position="52"/>
    </location>
</feature>
<organism evidence="3 4">
    <name type="scientific">Ananas comosus</name>
    <name type="common">Pineapple</name>
    <name type="synonym">Ananas ananas</name>
    <dbReference type="NCBI Taxonomy" id="4615"/>
    <lineage>
        <taxon>Eukaryota</taxon>
        <taxon>Viridiplantae</taxon>
        <taxon>Streptophyta</taxon>
        <taxon>Embryophyta</taxon>
        <taxon>Tracheophyta</taxon>
        <taxon>Spermatophyta</taxon>
        <taxon>Magnoliopsida</taxon>
        <taxon>Liliopsida</taxon>
        <taxon>Poales</taxon>
        <taxon>Bromeliaceae</taxon>
        <taxon>Bromelioideae</taxon>
        <taxon>Ananas</taxon>
    </lineage>
</organism>
<reference evidence="3" key="1">
    <citation type="journal article" date="2015" name="Nat. Genet.">
        <title>The pineapple genome and the evolution of CAM photosynthesis.</title>
        <authorList>
            <person name="Ming R."/>
            <person name="VanBuren R."/>
            <person name="Wai C.M."/>
            <person name="Tang H."/>
            <person name="Schatz M.C."/>
            <person name="Bowers J.E."/>
            <person name="Lyons E."/>
            <person name="Wang M.L."/>
            <person name="Chen J."/>
            <person name="Biggers E."/>
            <person name="Zhang J."/>
            <person name="Huang L."/>
            <person name="Zhang L."/>
            <person name="Miao W."/>
            <person name="Zhang J."/>
            <person name="Ye Z."/>
            <person name="Miao C."/>
            <person name="Lin Z."/>
            <person name="Wang H."/>
            <person name="Zhou H."/>
            <person name="Yim W.C."/>
            <person name="Priest H.D."/>
            <person name="Zheng C."/>
            <person name="Woodhouse M."/>
            <person name="Edger P.P."/>
            <person name="Guyot R."/>
            <person name="Guo H.B."/>
            <person name="Guo H."/>
            <person name="Zheng G."/>
            <person name="Singh R."/>
            <person name="Sharma A."/>
            <person name="Min X."/>
            <person name="Zheng Y."/>
            <person name="Lee H."/>
            <person name="Gurtowski J."/>
            <person name="Sedlazeck F.J."/>
            <person name="Harkess A."/>
            <person name="McKain M.R."/>
            <person name="Liao Z."/>
            <person name="Fang J."/>
            <person name="Liu J."/>
            <person name="Zhang X."/>
            <person name="Zhang Q."/>
            <person name="Hu W."/>
            <person name="Qin Y."/>
            <person name="Wang K."/>
            <person name="Chen L.Y."/>
            <person name="Shirley N."/>
            <person name="Lin Y.R."/>
            <person name="Liu L.Y."/>
            <person name="Hernandez A.G."/>
            <person name="Wright C.L."/>
            <person name="Bulone V."/>
            <person name="Tuskan G.A."/>
            <person name="Heath K."/>
            <person name="Zee F."/>
            <person name="Moore P.H."/>
            <person name="Sunkar R."/>
            <person name="Leebens-Mack J.H."/>
            <person name="Mockler T."/>
            <person name="Bennetzen J.L."/>
            <person name="Freeling M."/>
            <person name="Sankoff D."/>
            <person name="Paterson A.H."/>
            <person name="Zhu X."/>
            <person name="Yang X."/>
            <person name="Smith J.A."/>
            <person name="Cushman J.C."/>
            <person name="Paull R.E."/>
            <person name="Yu Q."/>
        </authorList>
    </citation>
    <scope>NUCLEOTIDE SEQUENCE [LARGE SCALE GENOMIC DNA]</scope>
    <source>
        <strain evidence="3">cv. F153</strain>
    </source>
</reference>
<evidence type="ECO:0000313" key="3">
    <source>
        <dbReference type="Proteomes" id="UP000515123"/>
    </source>
</evidence>
<dbReference type="PANTHER" id="PTHR34291:SF1">
    <property type="entry name" value="HYDROXYPROLINE-RICH GLYCOPROTEIN FAMILY PROTEIN"/>
    <property type="match status" value="1"/>
</dbReference>
<dbReference type="Proteomes" id="UP000515123">
    <property type="component" value="Linkage group 9"/>
</dbReference>
<sequence length="167" mass="17985">MDAADTLMPPTAPMAVAQHAAVTPRPTIGFPLGTALLLIVIFCLSGIFSCCYHWDKLRCLHRAAAAAGGGGGDPDDQQQQASIAVLPMHGLHPSFSFITTTTTSPSKIPSKKQNHKQERDQSLPVIMPGDQIPKYMAWPCPCQPTYNLPTTEKVLKEVVIHSSISPN</sequence>
<dbReference type="RefSeq" id="XP_020095186.1">
    <property type="nucleotide sequence ID" value="XM_020239597.1"/>
</dbReference>
<keyword evidence="2" id="KW-1133">Transmembrane helix</keyword>
<evidence type="ECO:0000256" key="1">
    <source>
        <dbReference type="SAM" id="MobiDB-lite"/>
    </source>
</evidence>
<accession>A0A6P5FFW9</accession>
<dbReference type="InterPro" id="IPR037699">
    <property type="entry name" value="At5g65660-like"/>
</dbReference>
<evidence type="ECO:0000313" key="4">
    <source>
        <dbReference type="RefSeq" id="XP_020095186.1"/>
    </source>
</evidence>
<proteinExistence type="predicted"/>
<dbReference type="Gramene" id="Aco008852.1.mrna1">
    <property type="protein sequence ID" value="Aco008852.1.mrna1"/>
    <property type="gene ID" value="Aco008852.1.path1"/>
</dbReference>
<reference evidence="4" key="2">
    <citation type="submission" date="2025-08" db="UniProtKB">
        <authorList>
            <consortium name="RefSeq"/>
        </authorList>
    </citation>
    <scope>IDENTIFICATION</scope>
    <source>
        <tissue evidence="4">Leaf</tissue>
    </source>
</reference>
<protein>
    <submittedName>
        <fullName evidence="4">Uncharacterized protein At5g65660</fullName>
    </submittedName>
</protein>
<gene>
    <name evidence="4" type="primary">LOC109714873</name>
</gene>
<name>A0A6P5FFW9_ANACO</name>
<dbReference type="OrthoDB" id="1936969at2759"/>
<keyword evidence="3" id="KW-1185">Reference proteome</keyword>
<dbReference type="GeneID" id="109714873"/>
<feature type="region of interest" description="Disordered" evidence="1">
    <location>
        <begin position="100"/>
        <end position="122"/>
    </location>
</feature>
<keyword evidence="2" id="KW-0812">Transmembrane</keyword>
<keyword evidence="2" id="KW-0472">Membrane</keyword>
<dbReference type="AlphaFoldDB" id="A0A6P5FFW9"/>
<dbReference type="PANTHER" id="PTHR34291">
    <property type="entry name" value="HYDROXYPROLINE-RICH GLYCOPROTEIN FAMILY PROTEIN"/>
    <property type="match status" value="1"/>
</dbReference>